<dbReference type="GO" id="GO:0016787">
    <property type="term" value="F:hydrolase activity"/>
    <property type="evidence" value="ECO:0007669"/>
    <property type="project" value="UniProtKB-KW"/>
</dbReference>
<dbReference type="PATRIC" id="fig|1321816.3.peg.108"/>
<dbReference type="HOGENOM" id="CLU_713501_0_0_11"/>
<gene>
    <name evidence="5" type="ORF">HMPREF9244_00133</name>
</gene>
<reference evidence="5 6" key="1">
    <citation type="submission" date="2013-08" db="EMBL/GenBank/DDBJ databases">
        <authorList>
            <person name="Weinstock G."/>
            <person name="Sodergren E."/>
            <person name="Wylie T."/>
            <person name="Fulton L."/>
            <person name="Fulton R."/>
            <person name="Fronick C."/>
            <person name="O'Laughlin M."/>
            <person name="Godfrey J."/>
            <person name="Miner T."/>
            <person name="Herter B."/>
            <person name="Appelbaum E."/>
            <person name="Cordes M."/>
            <person name="Lek S."/>
            <person name="Wollam A."/>
            <person name="Pepin K.H."/>
            <person name="Palsikar V.B."/>
            <person name="Mitreva M."/>
            <person name="Wilson R.K."/>
        </authorList>
    </citation>
    <scope>NUCLEOTIDE SEQUENCE [LARGE SCALE GENOMIC DNA]</scope>
    <source>
        <strain evidence="5 6">F0580</strain>
    </source>
</reference>
<evidence type="ECO:0000256" key="2">
    <source>
        <dbReference type="PIRSR" id="PIRSR605754-1"/>
    </source>
</evidence>
<dbReference type="AlphaFoldDB" id="U1SIB7"/>
<dbReference type="InterPro" id="IPR005754">
    <property type="entry name" value="Sortase"/>
</dbReference>
<feature type="region of interest" description="Disordered" evidence="3">
    <location>
        <begin position="62"/>
        <end position="92"/>
    </location>
</feature>
<feature type="transmembrane region" description="Helical" evidence="4">
    <location>
        <begin position="21"/>
        <end position="45"/>
    </location>
</feature>
<accession>U1SIB7</accession>
<evidence type="ECO:0000256" key="4">
    <source>
        <dbReference type="SAM" id="Phobius"/>
    </source>
</evidence>
<feature type="active site" description="Proton donor/acceptor" evidence="2">
    <location>
        <position position="151"/>
    </location>
</feature>
<feature type="transmembrane region" description="Helical" evidence="4">
    <location>
        <begin position="279"/>
        <end position="300"/>
    </location>
</feature>
<comment type="caution">
    <text evidence="5">The sequence shown here is derived from an EMBL/GenBank/DDBJ whole genome shotgun (WGS) entry which is preliminary data.</text>
</comment>
<dbReference type="EMBL" id="AWSI01000009">
    <property type="protein sequence ID" value="ERH31698.1"/>
    <property type="molecule type" value="Genomic_DNA"/>
</dbReference>
<name>U1SIB7_9BIFI</name>
<dbReference type="RefSeq" id="WP_021617288.1">
    <property type="nucleotide sequence ID" value="NZ_KE952640.1"/>
</dbReference>
<dbReference type="GeneID" id="35868636"/>
<dbReference type="NCBIfam" id="TIGR01076">
    <property type="entry name" value="sortase_fam"/>
    <property type="match status" value="1"/>
</dbReference>
<evidence type="ECO:0000313" key="5">
    <source>
        <dbReference type="EMBL" id="ERH31698.1"/>
    </source>
</evidence>
<keyword evidence="1" id="KW-0378">Hydrolase</keyword>
<keyword evidence="6" id="KW-1185">Reference proteome</keyword>
<keyword evidence="4" id="KW-1133">Transmembrane helix</keyword>
<keyword evidence="4" id="KW-0472">Membrane</keyword>
<evidence type="ECO:0000256" key="1">
    <source>
        <dbReference type="ARBA" id="ARBA00022801"/>
    </source>
</evidence>
<dbReference type="InterPro" id="IPR053465">
    <property type="entry name" value="Sortase_Class_E"/>
</dbReference>
<feature type="active site" description="Acyl-thioester intermediate" evidence="2">
    <location>
        <position position="219"/>
    </location>
</feature>
<organism evidence="5 6">
    <name type="scientific">Alloscardovia omnicolens F0580</name>
    <dbReference type="NCBI Taxonomy" id="1321816"/>
    <lineage>
        <taxon>Bacteria</taxon>
        <taxon>Bacillati</taxon>
        <taxon>Actinomycetota</taxon>
        <taxon>Actinomycetes</taxon>
        <taxon>Bifidobacteriales</taxon>
        <taxon>Bifidobacteriaceae</taxon>
        <taxon>Alloscardovia</taxon>
    </lineage>
</organism>
<keyword evidence="4" id="KW-0812">Transmembrane</keyword>
<dbReference type="NCBIfam" id="NF033747">
    <property type="entry name" value="class_E_sortase"/>
    <property type="match status" value="1"/>
</dbReference>
<dbReference type="Proteomes" id="UP000016519">
    <property type="component" value="Unassembled WGS sequence"/>
</dbReference>
<proteinExistence type="predicted"/>
<dbReference type="STRING" id="419015.HMPREF3214_00223"/>
<dbReference type="InterPro" id="IPR042003">
    <property type="entry name" value="Sortase_E"/>
</dbReference>
<dbReference type="Pfam" id="PF04203">
    <property type="entry name" value="Sortase"/>
    <property type="match status" value="1"/>
</dbReference>
<evidence type="ECO:0000313" key="6">
    <source>
        <dbReference type="Proteomes" id="UP000016519"/>
    </source>
</evidence>
<sequence>MAKTNGSHIRNQKNASKPSTLNTIFGVVGEVLLIFAAVCALYIAWQLWWTGVEAEKVQLHDSTTSSWTAPASKNGSVSIAPDNSPDTAPVEQTNWKYGDTLGKLYVPRFGQDWSRTVVEGTDNAQLVRHGLGHYSETQKPGQLGNFAVAGHRAGYGEPLGNADKLTNGDFIVMRTENYWYVYKYDKTEIVLPDSVEVLSAVPGHFNAEPTERYITLTTCEPKYTTATHRLIVYGKLVSWSKVSDGVPSVLAQKDASGKVSFTTDSVRSLASRIPDLSSVFLWILVIYLVIAIAAAVAWRWPAIRSYREREESRQVFSLFGWFMRAQPGILPVRIVLALLIVVALTAALFQWGYPWLSVHVPYLQVSSNYVAVG</sequence>
<dbReference type="InterPro" id="IPR023365">
    <property type="entry name" value="Sortase_dom-sf"/>
</dbReference>
<protein>
    <submittedName>
        <fullName evidence="5">Sortase family protein</fullName>
    </submittedName>
</protein>
<feature type="compositionally biased region" description="Polar residues" evidence="3">
    <location>
        <begin position="62"/>
        <end position="77"/>
    </location>
</feature>
<dbReference type="SUPFAM" id="SSF63817">
    <property type="entry name" value="Sortase"/>
    <property type="match status" value="1"/>
</dbReference>
<dbReference type="Gene3D" id="2.40.260.10">
    <property type="entry name" value="Sortase"/>
    <property type="match status" value="1"/>
</dbReference>
<evidence type="ECO:0000256" key="3">
    <source>
        <dbReference type="SAM" id="MobiDB-lite"/>
    </source>
</evidence>
<dbReference type="CDD" id="cd05830">
    <property type="entry name" value="Sortase_E"/>
    <property type="match status" value="1"/>
</dbReference>
<feature type="transmembrane region" description="Helical" evidence="4">
    <location>
        <begin position="330"/>
        <end position="353"/>
    </location>
</feature>